<organism evidence="3 4">
    <name type="scientific">Sphingorhabdus pulchriflava</name>
    <dbReference type="NCBI Taxonomy" id="2292257"/>
    <lineage>
        <taxon>Bacteria</taxon>
        <taxon>Pseudomonadati</taxon>
        <taxon>Pseudomonadota</taxon>
        <taxon>Alphaproteobacteria</taxon>
        <taxon>Sphingomonadales</taxon>
        <taxon>Sphingomonadaceae</taxon>
        <taxon>Sphingorhabdus</taxon>
    </lineage>
</organism>
<dbReference type="EMBL" id="QRGP01000001">
    <property type="protein sequence ID" value="RDV06175.1"/>
    <property type="molecule type" value="Genomic_DNA"/>
</dbReference>
<feature type="chain" id="PRO_5016713792" description="PepSY domain-containing protein" evidence="2">
    <location>
        <begin position="27"/>
        <end position="178"/>
    </location>
</feature>
<feature type="signal peptide" evidence="2">
    <location>
        <begin position="1"/>
        <end position="26"/>
    </location>
</feature>
<evidence type="ECO:0000256" key="1">
    <source>
        <dbReference type="SAM" id="MobiDB-lite"/>
    </source>
</evidence>
<protein>
    <recommendedName>
        <fullName evidence="5">PepSY domain-containing protein</fullName>
    </recommendedName>
</protein>
<keyword evidence="4" id="KW-1185">Reference proteome</keyword>
<proteinExistence type="predicted"/>
<dbReference type="RefSeq" id="WP_115547735.1">
    <property type="nucleotide sequence ID" value="NZ_QRGP01000001.1"/>
</dbReference>
<comment type="caution">
    <text evidence="3">The sequence shown here is derived from an EMBL/GenBank/DDBJ whole genome shotgun (WGS) entry which is preliminary data.</text>
</comment>
<evidence type="ECO:0000313" key="4">
    <source>
        <dbReference type="Proteomes" id="UP000263833"/>
    </source>
</evidence>
<gene>
    <name evidence="3" type="ORF">DXH95_01695</name>
</gene>
<accession>A0A371BEZ6</accession>
<sequence length="178" mass="19234">MKNFGKAALATGLTAMVATTPLPAMAAYESKQAVTARHEASVFDDASDYHRRRWRNRRLDVDAGDVILGIGLIAAIAAVADSADKNRRSEPRREEEPRYRDYDREPAPSYSGGSDVGSAVSACTDAAERAANGRVDEIGSVTRDGASWRVVGEIGNDDFTCTVTDGRVDDIRIGDREI</sequence>
<dbReference type="AlphaFoldDB" id="A0A371BEZ6"/>
<reference evidence="4" key="1">
    <citation type="submission" date="2018-08" db="EMBL/GenBank/DDBJ databases">
        <authorList>
            <person name="Kim S.-J."/>
            <person name="Jung G.-Y."/>
        </authorList>
    </citation>
    <scope>NUCLEOTIDE SEQUENCE [LARGE SCALE GENOMIC DNA]</scope>
    <source>
        <strain evidence="4">GY_G</strain>
    </source>
</reference>
<feature type="compositionally biased region" description="Low complexity" evidence="1">
    <location>
        <begin position="109"/>
        <end position="118"/>
    </location>
</feature>
<name>A0A371BEZ6_9SPHN</name>
<feature type="region of interest" description="Disordered" evidence="1">
    <location>
        <begin position="81"/>
        <end position="118"/>
    </location>
</feature>
<dbReference type="Proteomes" id="UP000263833">
    <property type="component" value="Unassembled WGS sequence"/>
</dbReference>
<evidence type="ECO:0000256" key="2">
    <source>
        <dbReference type="SAM" id="SignalP"/>
    </source>
</evidence>
<dbReference type="OrthoDB" id="7585598at2"/>
<keyword evidence="2" id="KW-0732">Signal</keyword>
<evidence type="ECO:0008006" key="5">
    <source>
        <dbReference type="Google" id="ProtNLM"/>
    </source>
</evidence>
<feature type="compositionally biased region" description="Basic and acidic residues" evidence="1">
    <location>
        <begin position="82"/>
        <end position="106"/>
    </location>
</feature>
<evidence type="ECO:0000313" key="3">
    <source>
        <dbReference type="EMBL" id="RDV06175.1"/>
    </source>
</evidence>